<dbReference type="InterPro" id="IPR046533">
    <property type="entry name" value="DUF6598"/>
</dbReference>
<keyword evidence="4" id="KW-1185">Reference proteome</keyword>
<accession>A0A2K2CQT7</accession>
<dbReference type="EnsemblPlants" id="PNT64390">
    <property type="protein sequence ID" value="PNT64390"/>
    <property type="gene ID" value="BRADI_4g28020v3"/>
</dbReference>
<evidence type="ECO:0000259" key="1">
    <source>
        <dbReference type="Pfam" id="PF20241"/>
    </source>
</evidence>
<protein>
    <recommendedName>
        <fullName evidence="1">DUF6598 domain-containing protein</fullName>
    </recommendedName>
</protein>
<evidence type="ECO:0000313" key="2">
    <source>
        <dbReference type="EMBL" id="PNT64390.1"/>
    </source>
</evidence>
<gene>
    <name evidence="2" type="ORF">BRADI_4g28020v3</name>
</gene>
<organism evidence="2">
    <name type="scientific">Brachypodium distachyon</name>
    <name type="common">Purple false brome</name>
    <name type="synonym">Trachynia distachya</name>
    <dbReference type="NCBI Taxonomy" id="15368"/>
    <lineage>
        <taxon>Eukaryota</taxon>
        <taxon>Viridiplantae</taxon>
        <taxon>Streptophyta</taxon>
        <taxon>Embryophyta</taxon>
        <taxon>Tracheophyta</taxon>
        <taxon>Spermatophyta</taxon>
        <taxon>Magnoliopsida</taxon>
        <taxon>Liliopsida</taxon>
        <taxon>Poales</taxon>
        <taxon>Poaceae</taxon>
        <taxon>BOP clade</taxon>
        <taxon>Pooideae</taxon>
        <taxon>Stipodae</taxon>
        <taxon>Brachypodieae</taxon>
        <taxon>Brachypodium</taxon>
    </lineage>
</organism>
<dbReference type="Gramene" id="PNT64390">
    <property type="protein sequence ID" value="PNT64390"/>
    <property type="gene ID" value="BRADI_4g28020v3"/>
</dbReference>
<dbReference type="InParanoid" id="A0A2K2CQT7"/>
<dbReference type="ExpressionAtlas" id="A0A2K2CQT7">
    <property type="expression patterns" value="baseline"/>
</dbReference>
<dbReference type="Proteomes" id="UP000008810">
    <property type="component" value="Chromosome 4"/>
</dbReference>
<dbReference type="AlphaFoldDB" id="A0A2K2CQT7"/>
<reference evidence="2 3" key="1">
    <citation type="journal article" date="2010" name="Nature">
        <title>Genome sequencing and analysis of the model grass Brachypodium distachyon.</title>
        <authorList>
            <consortium name="International Brachypodium Initiative"/>
        </authorList>
    </citation>
    <scope>NUCLEOTIDE SEQUENCE [LARGE SCALE GENOMIC DNA]</scope>
    <source>
        <strain evidence="2 3">Bd21</strain>
    </source>
</reference>
<name>A0A2K2CQT7_BRADI</name>
<dbReference type="Pfam" id="PF20241">
    <property type="entry name" value="DUF6598"/>
    <property type="match status" value="1"/>
</dbReference>
<dbReference type="PANTHER" id="PTHR33065:SF85">
    <property type="entry name" value="DUF6598 DOMAIN-CONTAINING PROTEIN"/>
    <property type="match status" value="1"/>
</dbReference>
<reference evidence="2" key="2">
    <citation type="submission" date="2017-06" db="EMBL/GenBank/DDBJ databases">
        <title>WGS assembly of Brachypodium distachyon.</title>
        <authorList>
            <consortium name="The International Brachypodium Initiative"/>
            <person name="Lucas S."/>
            <person name="Harmon-Smith M."/>
            <person name="Lail K."/>
            <person name="Tice H."/>
            <person name="Grimwood J."/>
            <person name="Bruce D."/>
            <person name="Barry K."/>
            <person name="Shu S."/>
            <person name="Lindquist E."/>
            <person name="Wang M."/>
            <person name="Pitluck S."/>
            <person name="Vogel J.P."/>
            <person name="Garvin D.F."/>
            <person name="Mockler T.C."/>
            <person name="Schmutz J."/>
            <person name="Rokhsar D."/>
            <person name="Bevan M.W."/>
        </authorList>
    </citation>
    <scope>NUCLEOTIDE SEQUENCE</scope>
    <source>
        <strain evidence="2">Bd21</strain>
    </source>
</reference>
<feature type="domain" description="DUF6598" evidence="1">
    <location>
        <begin position="6"/>
        <end position="246"/>
    </location>
</feature>
<dbReference type="EMBL" id="CM000883">
    <property type="protein sequence ID" value="PNT64390.1"/>
    <property type="molecule type" value="Genomic_DNA"/>
</dbReference>
<reference evidence="3" key="3">
    <citation type="submission" date="2018-08" db="UniProtKB">
        <authorList>
            <consortium name="EnsemblPlants"/>
        </authorList>
    </citation>
    <scope>IDENTIFICATION</scope>
    <source>
        <strain evidence="3">cv. Bd21</strain>
    </source>
</reference>
<evidence type="ECO:0000313" key="4">
    <source>
        <dbReference type="Proteomes" id="UP000008810"/>
    </source>
</evidence>
<dbReference type="PANTHER" id="PTHR33065">
    <property type="entry name" value="OS07G0486400 PROTEIN"/>
    <property type="match status" value="1"/>
</dbReference>
<dbReference type="OrthoDB" id="683177at2759"/>
<proteinExistence type="predicted"/>
<evidence type="ECO:0000313" key="3">
    <source>
        <dbReference type="EnsemblPlants" id="PNT64390"/>
    </source>
</evidence>
<sequence length="282" mass="31044">MELKELKGGFDMPLSVYGVVAARAVVDHNRNLLFSCDRSMSQKLNQDDSSLCLVGPSRAIVFRKPVDFEVQLRVKGRTMSRDRPLISGVCQYTGWQGQTGVSTLCLENCFCKIEMCMEKVERTVQATILSVGVKDESWPFEYGGRVVCSLSRTAGHKLSFFTDPSSTEIVLLDSRGKAIPNCSHGYLCLSRNVVSVQLGGTLKFVIQTNSPSGDVAAQGEVCFVGKTSNVSQSTCFLGDTKVEVEITVAWSLLVSDKESIASQGWEFEATEQLDHIMSWKLQ</sequence>